<protein>
    <recommendedName>
        <fullName evidence="5">BHLH domain-containing protein</fullName>
    </recommendedName>
</protein>
<evidence type="ECO:0000256" key="1">
    <source>
        <dbReference type="ARBA" id="ARBA00004123"/>
    </source>
</evidence>
<keyword evidence="3" id="KW-0804">Transcription</keyword>
<dbReference type="Gramene" id="novel_model_3518_5bd9a17a">
    <property type="protein sequence ID" value="cds.novel_model_3518_5bd9a17a"/>
    <property type="gene ID" value="novel_gene_1874_5bd9a17a"/>
</dbReference>
<dbReference type="SUPFAM" id="SSF47459">
    <property type="entry name" value="HLH, helix-loop-helix DNA-binding domain"/>
    <property type="match status" value="1"/>
</dbReference>
<dbReference type="PROSITE" id="PS50888">
    <property type="entry name" value="BHLH"/>
    <property type="match status" value="1"/>
</dbReference>
<evidence type="ECO:0000313" key="7">
    <source>
        <dbReference type="Proteomes" id="UP000596661"/>
    </source>
</evidence>
<dbReference type="InterPro" id="IPR036638">
    <property type="entry name" value="HLH_DNA-bd_sf"/>
</dbReference>
<evidence type="ECO:0000256" key="2">
    <source>
        <dbReference type="ARBA" id="ARBA00023015"/>
    </source>
</evidence>
<dbReference type="GO" id="GO:0006355">
    <property type="term" value="P:regulation of DNA-templated transcription"/>
    <property type="evidence" value="ECO:0007669"/>
    <property type="project" value="InterPro"/>
</dbReference>
<evidence type="ECO:0000313" key="6">
    <source>
        <dbReference type="EnsemblPlants" id="cds.novel_model_3518_5bd9a17a"/>
    </source>
</evidence>
<sequence length="98" mass="11671">MGFFGPFINVTYCSKNDEISKNCGLITLKRSERKRIKRRRRRRRMRLSEKFDRLQKLIPGGQGLESDQLMIQTTHYIMQLRSQLCVLESLLKLHDDTQ</sequence>
<organism evidence="6 7">
    <name type="scientific">Cannabis sativa</name>
    <name type="common">Hemp</name>
    <name type="synonym">Marijuana</name>
    <dbReference type="NCBI Taxonomy" id="3483"/>
    <lineage>
        <taxon>Eukaryota</taxon>
        <taxon>Viridiplantae</taxon>
        <taxon>Streptophyta</taxon>
        <taxon>Embryophyta</taxon>
        <taxon>Tracheophyta</taxon>
        <taxon>Spermatophyta</taxon>
        <taxon>Magnoliopsida</taxon>
        <taxon>eudicotyledons</taxon>
        <taxon>Gunneridae</taxon>
        <taxon>Pentapetalae</taxon>
        <taxon>rosids</taxon>
        <taxon>fabids</taxon>
        <taxon>Rosales</taxon>
        <taxon>Cannabaceae</taxon>
        <taxon>Cannabis</taxon>
    </lineage>
</organism>
<dbReference type="PANTHER" id="PTHR33124:SF9">
    <property type="entry name" value="TRANSCRIPTION FACTOR"/>
    <property type="match status" value="1"/>
</dbReference>
<reference evidence="6" key="2">
    <citation type="submission" date="2021-03" db="UniProtKB">
        <authorList>
            <consortium name="EnsemblPlants"/>
        </authorList>
    </citation>
    <scope>IDENTIFICATION</scope>
</reference>
<dbReference type="InterPro" id="IPR044660">
    <property type="entry name" value="IBH1-like"/>
</dbReference>
<dbReference type="Proteomes" id="UP000596661">
    <property type="component" value="Chromosome 3"/>
</dbReference>
<dbReference type="PANTHER" id="PTHR33124">
    <property type="entry name" value="TRANSCRIPTION FACTOR IBH1-LIKE 1"/>
    <property type="match status" value="1"/>
</dbReference>
<evidence type="ECO:0000256" key="4">
    <source>
        <dbReference type="ARBA" id="ARBA00023242"/>
    </source>
</evidence>
<evidence type="ECO:0000256" key="3">
    <source>
        <dbReference type="ARBA" id="ARBA00023163"/>
    </source>
</evidence>
<dbReference type="GO" id="GO:0046983">
    <property type="term" value="F:protein dimerization activity"/>
    <property type="evidence" value="ECO:0007669"/>
    <property type="project" value="InterPro"/>
</dbReference>
<name>A0A803R085_CANSA</name>
<dbReference type="GO" id="GO:0005634">
    <property type="term" value="C:nucleus"/>
    <property type="evidence" value="ECO:0007669"/>
    <property type="project" value="UniProtKB-SubCell"/>
</dbReference>
<dbReference type="AlphaFoldDB" id="A0A803R085"/>
<keyword evidence="7" id="KW-1185">Reference proteome</keyword>
<dbReference type="Gene3D" id="4.10.280.10">
    <property type="entry name" value="Helix-loop-helix DNA-binding domain"/>
    <property type="match status" value="1"/>
</dbReference>
<keyword evidence="4" id="KW-0539">Nucleus</keyword>
<dbReference type="InterPro" id="IPR011598">
    <property type="entry name" value="bHLH_dom"/>
</dbReference>
<evidence type="ECO:0000259" key="5">
    <source>
        <dbReference type="PROSITE" id="PS50888"/>
    </source>
</evidence>
<comment type="subcellular location">
    <subcellularLocation>
        <location evidence="1">Nucleus</location>
    </subcellularLocation>
</comment>
<keyword evidence="2" id="KW-0805">Transcription regulation</keyword>
<reference evidence="6" key="1">
    <citation type="submission" date="2018-11" db="EMBL/GenBank/DDBJ databases">
        <authorList>
            <person name="Grassa J C."/>
        </authorList>
    </citation>
    <scope>NUCLEOTIDE SEQUENCE [LARGE SCALE GENOMIC DNA]</scope>
</reference>
<dbReference type="OMA" id="QTTHYIM"/>
<dbReference type="EMBL" id="UZAU01000292">
    <property type="status" value="NOT_ANNOTATED_CDS"/>
    <property type="molecule type" value="Genomic_DNA"/>
</dbReference>
<feature type="domain" description="BHLH" evidence="5">
    <location>
        <begin position="31"/>
        <end position="80"/>
    </location>
</feature>
<proteinExistence type="predicted"/>
<accession>A0A803R085</accession>
<dbReference type="EnsemblPlants" id="novel_model_3518_5bd9a17a">
    <property type="protein sequence ID" value="cds.novel_model_3518_5bd9a17a"/>
    <property type="gene ID" value="novel_gene_1874_5bd9a17a"/>
</dbReference>